<feature type="region of interest" description="Disordered" evidence="1">
    <location>
        <begin position="260"/>
        <end position="307"/>
    </location>
</feature>
<dbReference type="EMBL" id="JAPFFF010000023">
    <property type="protein sequence ID" value="KAK8852922.1"/>
    <property type="molecule type" value="Genomic_DNA"/>
</dbReference>
<evidence type="ECO:0000313" key="4">
    <source>
        <dbReference type="Proteomes" id="UP001470230"/>
    </source>
</evidence>
<feature type="domain" description="Initiator binding" evidence="2">
    <location>
        <begin position="11"/>
        <end position="122"/>
    </location>
</feature>
<accession>A0ABR2HUY1</accession>
<gene>
    <name evidence="3" type="ORF">M9Y10_017916</name>
</gene>
<feature type="compositionally biased region" description="Polar residues" evidence="1">
    <location>
        <begin position="292"/>
        <end position="303"/>
    </location>
</feature>
<evidence type="ECO:0000313" key="3">
    <source>
        <dbReference type="EMBL" id="KAK8852922.1"/>
    </source>
</evidence>
<evidence type="ECO:0000259" key="2">
    <source>
        <dbReference type="Pfam" id="PF10416"/>
    </source>
</evidence>
<name>A0ABR2HUY1_9EUKA</name>
<dbReference type="InterPro" id="IPR018845">
    <property type="entry name" value="Initiator-bd"/>
</dbReference>
<comment type="caution">
    <text evidence="3">The sequence shown here is derived from an EMBL/GenBank/DDBJ whole genome shotgun (WGS) entry which is preliminary data.</text>
</comment>
<proteinExistence type="predicted"/>
<feature type="compositionally biased region" description="Low complexity" evidence="1">
    <location>
        <begin position="282"/>
        <end position="291"/>
    </location>
</feature>
<reference evidence="3 4" key="1">
    <citation type="submission" date="2024-04" db="EMBL/GenBank/DDBJ databases">
        <title>Tritrichomonas musculus Genome.</title>
        <authorList>
            <person name="Alves-Ferreira E."/>
            <person name="Grigg M."/>
            <person name="Lorenzi H."/>
            <person name="Galac M."/>
        </authorList>
    </citation>
    <scope>NUCLEOTIDE SEQUENCE [LARGE SCALE GENOMIC DNA]</scope>
    <source>
        <strain evidence="3 4">EAF2021</strain>
    </source>
</reference>
<sequence length="344" mass="40656">MEWINDNSLDDEYKELNRFFTSFQRFTFSFPQFYQMLTNYIQQNNIFISYRCFNCGFLPLNHKCIAINMNCLMKLTGKSNSHLCNFFQKGGYKNCKDSNFISTIRDTFCNFPGFNLRNWQIKCISENYMDSISFLENVKKKLGTEFVPNVDFYSLFNKFNVKESGITEFIMSLTKSYNFEPSERSIRRLNCELKNHFLNIFCQVVPELQSTEITDLIDKCNFTNSLNKYYLLKPIESGDKFADKFSKKIKELHFEISKAKASTKEQTTSNESHNEFPYDHQTTSNESNNESPSDQQVTSNECSPQEHEISIENEFFLFEEEDSSYSSLQSYDSNYNYNEEQYFD</sequence>
<protein>
    <recommendedName>
        <fullName evidence="2">Initiator binding domain-containing protein</fullName>
    </recommendedName>
</protein>
<dbReference type="Proteomes" id="UP001470230">
    <property type="component" value="Unassembled WGS sequence"/>
</dbReference>
<evidence type="ECO:0000256" key="1">
    <source>
        <dbReference type="SAM" id="MobiDB-lite"/>
    </source>
</evidence>
<organism evidence="3 4">
    <name type="scientific">Tritrichomonas musculus</name>
    <dbReference type="NCBI Taxonomy" id="1915356"/>
    <lineage>
        <taxon>Eukaryota</taxon>
        <taxon>Metamonada</taxon>
        <taxon>Parabasalia</taxon>
        <taxon>Tritrichomonadida</taxon>
        <taxon>Tritrichomonadidae</taxon>
        <taxon>Tritrichomonas</taxon>
    </lineage>
</organism>
<keyword evidence="4" id="KW-1185">Reference proteome</keyword>
<dbReference type="Pfam" id="PF10416">
    <property type="entry name" value="IBD"/>
    <property type="match status" value="1"/>
</dbReference>